<evidence type="ECO:0000256" key="4">
    <source>
        <dbReference type="RuleBase" id="RU363097"/>
    </source>
</evidence>
<evidence type="ECO:0000256" key="2">
    <source>
        <dbReference type="ARBA" id="ARBA00022516"/>
    </source>
</evidence>
<dbReference type="PANTHER" id="PTHR11011">
    <property type="entry name" value="MALE STERILITY PROTEIN 2-RELATED"/>
    <property type="match status" value="1"/>
</dbReference>
<protein>
    <recommendedName>
        <fullName evidence="4">Fatty acyl-CoA reductase</fullName>
        <ecNumber evidence="4">1.2.1.84</ecNumber>
    </recommendedName>
</protein>
<evidence type="ECO:0000259" key="6">
    <source>
        <dbReference type="Pfam" id="PF07993"/>
    </source>
</evidence>
<accession>A0AAD2EBB0</accession>
<keyword evidence="4" id="KW-0521">NADP</keyword>
<evidence type="ECO:0000259" key="5">
    <source>
        <dbReference type="Pfam" id="PF03015"/>
    </source>
</evidence>
<comment type="similarity">
    <text evidence="1 4">Belongs to the fatty acyl-CoA reductase family.</text>
</comment>
<dbReference type="SUPFAM" id="SSF51735">
    <property type="entry name" value="NAD(P)-binding Rossmann-fold domains"/>
    <property type="match status" value="1"/>
</dbReference>
<dbReference type="CDD" id="cd05236">
    <property type="entry name" value="FAR-N_SDR_e"/>
    <property type="match status" value="1"/>
</dbReference>
<evidence type="ECO:0000313" key="8">
    <source>
        <dbReference type="Proteomes" id="UP000834106"/>
    </source>
</evidence>
<dbReference type="GO" id="GO:0010345">
    <property type="term" value="P:suberin biosynthetic process"/>
    <property type="evidence" value="ECO:0007669"/>
    <property type="project" value="TreeGrafter"/>
</dbReference>
<comment type="catalytic activity">
    <reaction evidence="4">
        <text>a long-chain fatty acyl-CoA + 2 NADPH + 2 H(+) = a long-chain primary fatty alcohol + 2 NADP(+) + CoA</text>
        <dbReference type="Rhea" id="RHEA:52716"/>
        <dbReference type="ChEBI" id="CHEBI:15378"/>
        <dbReference type="ChEBI" id="CHEBI:57287"/>
        <dbReference type="ChEBI" id="CHEBI:57783"/>
        <dbReference type="ChEBI" id="CHEBI:58349"/>
        <dbReference type="ChEBI" id="CHEBI:77396"/>
        <dbReference type="ChEBI" id="CHEBI:83139"/>
        <dbReference type="EC" id="1.2.1.84"/>
    </reaction>
</comment>
<dbReference type="Pfam" id="PF07993">
    <property type="entry name" value="NAD_binding_4"/>
    <property type="match status" value="1"/>
</dbReference>
<sequence length="560" mass="63827">MDLGSILHFLEDKSILVTGATGFLAKIFVEKILRVQPNVKKLYLLLRAADEMSAMQRFNTEVIAKDLFMVLKEKYGRNLNSFISQKVVVVPGDITCENLGVKDRDLLEEMWKEVDVVVNLAATTNFDERYDVSLDINTFGAMRALSFSKKCSKLKVHVHVSTAYVCGEKEGLISETPYYMGETLNGISGLDIDREKKVAEEKLKQLRVENSSQESIKSAMKDLGIQRARKYGWPNTYVFTKAMGEMLLGHMKENMPLVIIRPTIITSTYKEPFPGWVEGIRTIDSLAVGYGKGRITCFLGGPNTIIDLIPADMVVNSMIVAMVAHANQPNETIYHVGSSLSNPMTCKMFQEYGHQYFTKHPWINKEGKPVTVSKVKVLSTMDSFQSYMTIRYLLPLKVLQFVNAACCQYFRGLYLNMYRKIKYVMRLIDLYRPYLFFKGVFDDINTEKLRMAAKESNVETDIFYFDPKTIKWSDYFMSIHLPGVIPADMMVNAMIVAMVTHANQPNETMYHVGSSITSPMSYDMHNVSRIWLPILHQAPLDRQGRQTCHRWQGQSAQHDG</sequence>
<dbReference type="GO" id="GO:0080019">
    <property type="term" value="F:alcohol-forming very long-chain fatty acyl-CoA reductase activity"/>
    <property type="evidence" value="ECO:0007669"/>
    <property type="project" value="InterPro"/>
</dbReference>
<name>A0AAD2EBB0_9LAMI</name>
<dbReference type="Gene3D" id="3.40.50.720">
    <property type="entry name" value="NAD(P)-binding Rossmann-like Domain"/>
    <property type="match status" value="1"/>
</dbReference>
<dbReference type="Pfam" id="PF03015">
    <property type="entry name" value="Sterile"/>
    <property type="match status" value="1"/>
</dbReference>
<evidence type="ECO:0000256" key="3">
    <source>
        <dbReference type="ARBA" id="ARBA00023098"/>
    </source>
</evidence>
<feature type="domain" description="Thioester reductase (TE)" evidence="6">
    <location>
        <begin position="17"/>
        <end position="318"/>
    </location>
</feature>
<keyword evidence="4" id="KW-0560">Oxidoreductase</keyword>
<dbReference type="EC" id="1.2.1.84" evidence="4"/>
<evidence type="ECO:0000256" key="1">
    <source>
        <dbReference type="ARBA" id="ARBA00005928"/>
    </source>
</evidence>
<dbReference type="InterPro" id="IPR013120">
    <property type="entry name" value="FAR_NAD-bd"/>
</dbReference>
<dbReference type="GO" id="GO:0102965">
    <property type="term" value="F:alcohol-forming long-chain fatty acyl-CoA reductase activity"/>
    <property type="evidence" value="ECO:0007669"/>
    <property type="project" value="UniProtKB-EC"/>
</dbReference>
<proteinExistence type="inferred from homology"/>
<dbReference type="InterPro" id="IPR036291">
    <property type="entry name" value="NAD(P)-bd_dom_sf"/>
</dbReference>
<comment type="function">
    <text evidence="4">Catalyzes the reduction of fatty acyl-CoA to fatty alcohols.</text>
</comment>
<dbReference type="InterPro" id="IPR026055">
    <property type="entry name" value="FAR"/>
</dbReference>
<reference evidence="7" key="1">
    <citation type="submission" date="2023-05" db="EMBL/GenBank/DDBJ databases">
        <authorList>
            <person name="Huff M."/>
        </authorList>
    </citation>
    <scope>NUCLEOTIDE SEQUENCE</scope>
</reference>
<keyword evidence="8" id="KW-1185">Reference proteome</keyword>
<dbReference type="GO" id="GO:0035336">
    <property type="term" value="P:long-chain fatty-acyl-CoA metabolic process"/>
    <property type="evidence" value="ECO:0007669"/>
    <property type="project" value="TreeGrafter"/>
</dbReference>
<gene>
    <name evidence="7" type="ORF">FPE_LOCUS28865</name>
</gene>
<evidence type="ECO:0000313" key="7">
    <source>
        <dbReference type="EMBL" id="CAI9781435.1"/>
    </source>
</evidence>
<keyword evidence="2 4" id="KW-0444">Lipid biosynthesis</keyword>
<feature type="domain" description="Fatty acyl-CoA reductase C-terminal" evidence="5">
    <location>
        <begin position="392"/>
        <end position="484"/>
    </location>
</feature>
<dbReference type="InterPro" id="IPR033640">
    <property type="entry name" value="FAR_C"/>
</dbReference>
<dbReference type="CDD" id="cd09071">
    <property type="entry name" value="FAR_C"/>
    <property type="match status" value="1"/>
</dbReference>
<dbReference type="Proteomes" id="UP000834106">
    <property type="component" value="Chromosome 18"/>
</dbReference>
<dbReference type="PANTHER" id="PTHR11011:SF109">
    <property type="entry name" value="FATTY ACYL-COA REDUCTASE 1"/>
    <property type="match status" value="1"/>
</dbReference>
<dbReference type="EMBL" id="OU503053">
    <property type="protein sequence ID" value="CAI9781435.1"/>
    <property type="molecule type" value="Genomic_DNA"/>
</dbReference>
<dbReference type="AlphaFoldDB" id="A0AAD2EBB0"/>
<keyword evidence="3 4" id="KW-0443">Lipid metabolism</keyword>
<organism evidence="7 8">
    <name type="scientific">Fraxinus pennsylvanica</name>
    <dbReference type="NCBI Taxonomy" id="56036"/>
    <lineage>
        <taxon>Eukaryota</taxon>
        <taxon>Viridiplantae</taxon>
        <taxon>Streptophyta</taxon>
        <taxon>Embryophyta</taxon>
        <taxon>Tracheophyta</taxon>
        <taxon>Spermatophyta</taxon>
        <taxon>Magnoliopsida</taxon>
        <taxon>eudicotyledons</taxon>
        <taxon>Gunneridae</taxon>
        <taxon>Pentapetalae</taxon>
        <taxon>asterids</taxon>
        <taxon>lamiids</taxon>
        <taxon>Lamiales</taxon>
        <taxon>Oleaceae</taxon>
        <taxon>Oleeae</taxon>
        <taxon>Fraxinus</taxon>
    </lineage>
</organism>